<keyword evidence="2" id="KW-1185">Reference proteome</keyword>
<dbReference type="GO" id="GO:0042562">
    <property type="term" value="F:hormone binding"/>
    <property type="evidence" value="ECO:0007669"/>
    <property type="project" value="TreeGrafter"/>
</dbReference>
<evidence type="ECO:0000313" key="2">
    <source>
        <dbReference type="Proteomes" id="UP000295444"/>
    </source>
</evidence>
<dbReference type="InterPro" id="IPR023401">
    <property type="entry name" value="ODC_N"/>
</dbReference>
<dbReference type="GO" id="GO:0005737">
    <property type="term" value="C:cytoplasm"/>
    <property type="evidence" value="ECO:0007669"/>
    <property type="project" value="TreeGrafter"/>
</dbReference>
<dbReference type="OrthoDB" id="3812704at2"/>
<dbReference type="AlphaFoldDB" id="A0A4R6RWH7"/>
<dbReference type="InterPro" id="IPR003462">
    <property type="entry name" value="ODC_Mu_crystall"/>
</dbReference>
<proteinExistence type="predicted"/>
<dbReference type="PIRSF" id="PIRSF001439">
    <property type="entry name" value="CryM"/>
    <property type="match status" value="1"/>
</dbReference>
<organism evidence="1 2">
    <name type="scientific">Labedaea rhizosphaerae</name>
    <dbReference type="NCBI Taxonomy" id="598644"/>
    <lineage>
        <taxon>Bacteria</taxon>
        <taxon>Bacillati</taxon>
        <taxon>Actinomycetota</taxon>
        <taxon>Actinomycetes</taxon>
        <taxon>Pseudonocardiales</taxon>
        <taxon>Pseudonocardiaceae</taxon>
        <taxon>Labedaea</taxon>
    </lineage>
</organism>
<dbReference type="Pfam" id="PF02423">
    <property type="entry name" value="OCD_Mu_crystall"/>
    <property type="match status" value="1"/>
</dbReference>
<dbReference type="Proteomes" id="UP000295444">
    <property type="component" value="Unassembled WGS sequence"/>
</dbReference>
<dbReference type="Gene3D" id="3.30.1780.10">
    <property type="entry name" value="ornithine cyclodeaminase, domain 1"/>
    <property type="match status" value="1"/>
</dbReference>
<protein>
    <submittedName>
        <fullName evidence="1">Ornithine cyclodeaminase</fullName>
    </submittedName>
</protein>
<accession>A0A4R6RWH7</accession>
<comment type="caution">
    <text evidence="1">The sequence shown here is derived from an EMBL/GenBank/DDBJ whole genome shotgun (WGS) entry which is preliminary data.</text>
</comment>
<dbReference type="SUPFAM" id="SSF51735">
    <property type="entry name" value="NAD(P)-binding Rossmann-fold domains"/>
    <property type="match status" value="1"/>
</dbReference>
<dbReference type="EMBL" id="SNXZ01000009">
    <property type="protein sequence ID" value="TDP91154.1"/>
    <property type="molecule type" value="Genomic_DNA"/>
</dbReference>
<dbReference type="PANTHER" id="PTHR13812:SF19">
    <property type="entry name" value="KETIMINE REDUCTASE MU-CRYSTALLIN"/>
    <property type="match status" value="1"/>
</dbReference>
<dbReference type="PANTHER" id="PTHR13812">
    <property type="entry name" value="KETIMINE REDUCTASE MU-CRYSTALLIN"/>
    <property type="match status" value="1"/>
</dbReference>
<evidence type="ECO:0000313" key="1">
    <source>
        <dbReference type="EMBL" id="TDP91154.1"/>
    </source>
</evidence>
<sequence>MLIITEDEVENLLAEGAMVDALIDAVAAAMADLSAGRVSLPPRSAALIDPVTVTGLLDMPAYVPSAKALTSKLVSVFPTNAGTAVPVRQAVIVVFDPEDGRPAALVESTHLTAMRTGACSALSARLLARPDASTLAVLGTGVQARAHALTVSRVRAFRELRLAGRSQEKASALARELEGQVPMPIRVCGSFEQAQDGADVVAAATYATEPVVRREWLAPGTHVSSVGYHPRGRELDDATVADALLVVESRAAALNAVPPNRDLADPLASGVITEDHVHAEIGELVAGTATGRTAADQLTLYKSVGVAVQDAAAAALVLRRVGGHVRAGS</sequence>
<dbReference type="RefSeq" id="WP_133853934.1">
    <property type="nucleotide sequence ID" value="NZ_SNXZ01000009.1"/>
</dbReference>
<reference evidence="1 2" key="1">
    <citation type="submission" date="2019-03" db="EMBL/GenBank/DDBJ databases">
        <title>Genomic Encyclopedia of Type Strains, Phase IV (KMG-IV): sequencing the most valuable type-strain genomes for metagenomic binning, comparative biology and taxonomic classification.</title>
        <authorList>
            <person name="Goeker M."/>
        </authorList>
    </citation>
    <scope>NUCLEOTIDE SEQUENCE [LARGE SCALE GENOMIC DNA]</scope>
    <source>
        <strain evidence="1 2">DSM 45361</strain>
    </source>
</reference>
<gene>
    <name evidence="1" type="ORF">EV186_109146</name>
</gene>
<dbReference type="InterPro" id="IPR036291">
    <property type="entry name" value="NAD(P)-bd_dom_sf"/>
</dbReference>
<name>A0A4R6RWH7_LABRH</name>
<dbReference type="Gene3D" id="3.40.50.720">
    <property type="entry name" value="NAD(P)-binding Rossmann-like Domain"/>
    <property type="match status" value="1"/>
</dbReference>